<dbReference type="SMART" id="SM00591">
    <property type="entry name" value="RWD"/>
    <property type="match status" value="1"/>
</dbReference>
<evidence type="ECO:0000259" key="2">
    <source>
        <dbReference type="PROSITE" id="PS50908"/>
    </source>
</evidence>
<sequence length="219" mass="23330">MAADLLEECLEMQQDEVEALEAIYSEAFACISTEPYVVQVTVQPPRLSDDDDGDNEGSGDGQDEADDDGKAGYRPIVLEFTFVPEYPLEAGVVASVDVFANEGILSDEAREALGELMEATAAEADGAAAVYDVVEAVREAFRDLIPPVDPSVGRDTGGGSDGEPDGGDDGASACKRGSNKTAKMTKKEKKRALKGMDFIAGERPRGHDWVDIISHLART</sequence>
<dbReference type="SUPFAM" id="SSF54495">
    <property type="entry name" value="UBC-like"/>
    <property type="match status" value="1"/>
</dbReference>
<feature type="region of interest" description="Disordered" evidence="1">
    <location>
        <begin position="41"/>
        <end position="70"/>
    </location>
</feature>
<dbReference type="PANTHER" id="PTHR21275">
    <property type="entry name" value="RWD DOMAIN-CONTAINING PROTEIN 4"/>
    <property type="match status" value="1"/>
</dbReference>
<dbReference type="Pfam" id="PF05773">
    <property type="entry name" value="RWD"/>
    <property type="match status" value="1"/>
</dbReference>
<dbReference type="PANTHER" id="PTHR21275:SF1">
    <property type="entry name" value="RWD DOMAIN-CONTAINING PROTEIN 4"/>
    <property type="match status" value="1"/>
</dbReference>
<dbReference type="InterPro" id="IPR016135">
    <property type="entry name" value="UBQ-conjugating_enzyme/RWD"/>
</dbReference>
<protein>
    <recommendedName>
        <fullName evidence="2">RWD domain-containing protein</fullName>
    </recommendedName>
</protein>
<accession>A0A0L0DBD2</accession>
<keyword evidence="4" id="KW-1185">Reference proteome</keyword>
<dbReference type="GeneID" id="25560174"/>
<evidence type="ECO:0000313" key="4">
    <source>
        <dbReference type="Proteomes" id="UP000054408"/>
    </source>
</evidence>
<dbReference type="InterPro" id="IPR042770">
    <property type="entry name" value="RWDD4"/>
</dbReference>
<dbReference type="PROSITE" id="PS50908">
    <property type="entry name" value="RWD"/>
    <property type="match status" value="1"/>
</dbReference>
<name>A0A0L0DBD2_THETB</name>
<dbReference type="RefSeq" id="XP_013762644.1">
    <property type="nucleotide sequence ID" value="XM_013907190.1"/>
</dbReference>
<dbReference type="STRING" id="461836.A0A0L0DBD2"/>
<dbReference type="OrthoDB" id="10045773at2759"/>
<evidence type="ECO:0000256" key="1">
    <source>
        <dbReference type="SAM" id="MobiDB-lite"/>
    </source>
</evidence>
<dbReference type="Gene3D" id="3.10.110.10">
    <property type="entry name" value="Ubiquitin Conjugating Enzyme"/>
    <property type="match status" value="1"/>
</dbReference>
<proteinExistence type="predicted"/>
<feature type="domain" description="RWD" evidence="2">
    <location>
        <begin position="15"/>
        <end position="144"/>
    </location>
</feature>
<organism evidence="3 4">
    <name type="scientific">Thecamonas trahens ATCC 50062</name>
    <dbReference type="NCBI Taxonomy" id="461836"/>
    <lineage>
        <taxon>Eukaryota</taxon>
        <taxon>Apusozoa</taxon>
        <taxon>Apusomonadida</taxon>
        <taxon>Apusomonadidae</taxon>
        <taxon>Thecamonas</taxon>
    </lineage>
</organism>
<dbReference type="EMBL" id="GL349434">
    <property type="protein sequence ID" value="KNC48588.1"/>
    <property type="molecule type" value="Genomic_DNA"/>
</dbReference>
<gene>
    <name evidence="3" type="ORF">AMSG_00365</name>
</gene>
<dbReference type="InterPro" id="IPR006575">
    <property type="entry name" value="RWD_dom"/>
</dbReference>
<dbReference type="Proteomes" id="UP000054408">
    <property type="component" value="Unassembled WGS sequence"/>
</dbReference>
<feature type="compositionally biased region" description="Acidic residues" evidence="1">
    <location>
        <begin position="49"/>
        <end position="67"/>
    </location>
</feature>
<reference evidence="3 4" key="1">
    <citation type="submission" date="2010-05" db="EMBL/GenBank/DDBJ databases">
        <title>The Genome Sequence of Thecamonas trahens ATCC 50062.</title>
        <authorList>
            <consortium name="The Broad Institute Genome Sequencing Platform"/>
            <person name="Russ C."/>
            <person name="Cuomo C."/>
            <person name="Shea T."/>
            <person name="Young S.K."/>
            <person name="Zeng Q."/>
            <person name="Koehrsen M."/>
            <person name="Haas B."/>
            <person name="Borodovsky M."/>
            <person name="Guigo R."/>
            <person name="Alvarado L."/>
            <person name="Berlin A."/>
            <person name="Bochicchio J."/>
            <person name="Borenstein D."/>
            <person name="Chapman S."/>
            <person name="Chen Z."/>
            <person name="Freedman E."/>
            <person name="Gellesch M."/>
            <person name="Goldberg J."/>
            <person name="Griggs A."/>
            <person name="Gujja S."/>
            <person name="Heilman E."/>
            <person name="Heiman D."/>
            <person name="Hepburn T."/>
            <person name="Howarth C."/>
            <person name="Jen D."/>
            <person name="Larson L."/>
            <person name="Mehta T."/>
            <person name="Park D."/>
            <person name="Pearson M."/>
            <person name="Roberts A."/>
            <person name="Saif S."/>
            <person name="Shenoy N."/>
            <person name="Sisk P."/>
            <person name="Stolte C."/>
            <person name="Sykes S."/>
            <person name="Thomson T."/>
            <person name="Walk T."/>
            <person name="White J."/>
            <person name="Yandava C."/>
            <person name="Burger G."/>
            <person name="Gray M.W."/>
            <person name="Holland P.W.H."/>
            <person name="King N."/>
            <person name="Lang F.B.F."/>
            <person name="Roger A.J."/>
            <person name="Ruiz-Trillo I."/>
            <person name="Lander E."/>
            <person name="Nusbaum C."/>
        </authorList>
    </citation>
    <scope>NUCLEOTIDE SEQUENCE [LARGE SCALE GENOMIC DNA]</scope>
    <source>
        <strain evidence="3 4">ATCC 50062</strain>
    </source>
</reference>
<dbReference type="AlphaFoldDB" id="A0A0L0DBD2"/>
<evidence type="ECO:0000313" key="3">
    <source>
        <dbReference type="EMBL" id="KNC48588.1"/>
    </source>
</evidence>
<feature type="region of interest" description="Disordered" evidence="1">
    <location>
        <begin position="146"/>
        <end position="190"/>
    </location>
</feature>